<dbReference type="Proteomes" id="UP000437736">
    <property type="component" value="Unassembled WGS sequence"/>
</dbReference>
<feature type="domain" description="MOSC" evidence="1">
    <location>
        <begin position="80"/>
        <end position="241"/>
    </location>
</feature>
<protein>
    <submittedName>
        <fullName evidence="2">MOSC domain-containing protein</fullName>
    </submittedName>
</protein>
<sequence>MTAAGDHRGGGPIIGRVAELWRYPVKSLGGERLACATLEPRGMAGDRLWAVRGEDGRIGSGKTTRRFRRMPHLLSLTAHTDTDGVVWIAFPDGPPGRADDPETAARVGEVTGAHVDLGEDDGAAHFDDAPLHAVTTADLADLQASRDDAAPADPRRFRPNLVIEAEAPLAPASRYLIGEDATVATTGPTARCVMTTMAQPGLAFVPGILRHLEERYDGCFGVYATVERPGDVAIGDPVTLLS</sequence>
<dbReference type="Pfam" id="PF03476">
    <property type="entry name" value="MOSC_N"/>
    <property type="match status" value="1"/>
</dbReference>
<evidence type="ECO:0000259" key="1">
    <source>
        <dbReference type="PROSITE" id="PS51340"/>
    </source>
</evidence>
<dbReference type="Pfam" id="PF03473">
    <property type="entry name" value="MOSC"/>
    <property type="match status" value="1"/>
</dbReference>
<dbReference type="InterPro" id="IPR005303">
    <property type="entry name" value="MOCOS_middle"/>
</dbReference>
<comment type="caution">
    <text evidence="2">The sequence shown here is derived from an EMBL/GenBank/DDBJ whole genome shotgun (WGS) entry which is preliminary data.</text>
</comment>
<gene>
    <name evidence="2" type="ORF">GHK86_15375</name>
</gene>
<dbReference type="EMBL" id="WJHE01000850">
    <property type="protein sequence ID" value="MST34096.1"/>
    <property type="molecule type" value="Genomic_DNA"/>
</dbReference>
<dbReference type="Gene3D" id="2.40.33.20">
    <property type="entry name" value="PK beta-barrel domain-like"/>
    <property type="match status" value="1"/>
</dbReference>
<organism evidence="2 3">
    <name type="scientific">Acidiferrimicrobium australe</name>
    <dbReference type="NCBI Taxonomy" id="2664430"/>
    <lineage>
        <taxon>Bacteria</taxon>
        <taxon>Bacillati</taxon>
        <taxon>Actinomycetota</taxon>
        <taxon>Acidimicrobiia</taxon>
        <taxon>Acidimicrobiales</taxon>
        <taxon>Acidimicrobiaceae</taxon>
        <taxon>Acidiferrimicrobium</taxon>
    </lineage>
</organism>
<evidence type="ECO:0000313" key="3">
    <source>
        <dbReference type="Proteomes" id="UP000437736"/>
    </source>
</evidence>
<reference evidence="2 3" key="1">
    <citation type="submission" date="2019-11" db="EMBL/GenBank/DDBJ databases">
        <title>Acidiferrimicrobium australis gen. nov., sp. nov., an acidophilic and obligately heterotrophic, member of the Actinobacteria that catalyses dissimilatory oxido- reduction of iron isolated from metal-rich acidic water in Chile.</title>
        <authorList>
            <person name="Gonzalez D."/>
            <person name="Huber K."/>
            <person name="Hedrich S."/>
            <person name="Rojas-Villalobos C."/>
            <person name="Quatrini R."/>
            <person name="Dinamarca M.A."/>
            <person name="Schwarz A."/>
            <person name="Canales C."/>
            <person name="Nancucheo I."/>
        </authorList>
    </citation>
    <scope>NUCLEOTIDE SEQUENCE [LARGE SCALE GENOMIC DNA]</scope>
    <source>
        <strain evidence="2 3">USS-CCA1</strain>
    </source>
</reference>
<proteinExistence type="predicted"/>
<accession>A0ABW9QWS0</accession>
<dbReference type="InterPro" id="IPR005302">
    <property type="entry name" value="MoCF_Sase_C"/>
</dbReference>
<dbReference type="PROSITE" id="PS51340">
    <property type="entry name" value="MOSC"/>
    <property type="match status" value="1"/>
</dbReference>
<name>A0ABW9QWS0_9ACTN</name>
<keyword evidence="3" id="KW-1185">Reference proteome</keyword>
<evidence type="ECO:0000313" key="2">
    <source>
        <dbReference type="EMBL" id="MST34096.1"/>
    </source>
</evidence>
<dbReference type="SUPFAM" id="SSF50800">
    <property type="entry name" value="PK beta-barrel domain-like"/>
    <property type="match status" value="1"/>
</dbReference>
<dbReference type="InterPro" id="IPR011037">
    <property type="entry name" value="Pyrv_Knase-like_insert_dom_sf"/>
</dbReference>